<organism evidence="1 2">
    <name type="scientific">Citrobacter telavivensis</name>
    <dbReference type="NCBI Taxonomy" id="2653932"/>
    <lineage>
        <taxon>Bacteria</taxon>
        <taxon>Pseudomonadati</taxon>
        <taxon>Pseudomonadota</taxon>
        <taxon>Gammaproteobacteria</taxon>
        <taxon>Enterobacterales</taxon>
        <taxon>Enterobacteriaceae</taxon>
        <taxon>Citrobacter</taxon>
    </lineage>
</organism>
<sequence>MSFLLRQIDERGNIDNECAIYHCLADKNEFSALLADSEYIRNCSIDHHLGNAYQFRCCNCKKDDVVFVHTKIGVAKSETQPSGMTIHHVYLGLNSAVWGDYDDRLTMLEL</sequence>
<reference evidence="1 2" key="1">
    <citation type="submission" date="2019-10" db="EMBL/GenBank/DDBJ databases">
        <title>Characterization of a new Citrobacter species.</title>
        <authorList>
            <person name="Goncalves Ribeiro T."/>
            <person name="Izdebski R."/>
            <person name="Urbanowicz P."/>
            <person name="Carmeli Y."/>
            <person name="Gniadkowski M."/>
            <person name="Peixe L."/>
        </authorList>
    </citation>
    <scope>NUCLEOTIDE SEQUENCE [LARGE SCALE GENOMIC DNA]</scope>
    <source>
        <strain evidence="1 2">NMI7905_11</strain>
    </source>
</reference>
<dbReference type="Proteomes" id="UP000475079">
    <property type="component" value="Unassembled WGS sequence"/>
</dbReference>
<accession>A0A6L5E668</accession>
<dbReference type="RefSeq" id="WP_152404996.1">
    <property type="nucleotide sequence ID" value="NZ_WHIY01000004.1"/>
</dbReference>
<comment type="caution">
    <text evidence="1">The sequence shown here is derived from an EMBL/GenBank/DDBJ whole genome shotgun (WGS) entry which is preliminary data.</text>
</comment>
<evidence type="ECO:0000313" key="2">
    <source>
        <dbReference type="Proteomes" id="UP000475079"/>
    </source>
</evidence>
<proteinExistence type="predicted"/>
<dbReference type="AlphaFoldDB" id="A0A6L5E668"/>
<evidence type="ECO:0000313" key="1">
    <source>
        <dbReference type="EMBL" id="MPQ50836.1"/>
    </source>
</evidence>
<name>A0A6L5E668_9ENTR</name>
<keyword evidence="2" id="KW-1185">Reference proteome</keyword>
<dbReference type="EMBL" id="WHIY01000004">
    <property type="protein sequence ID" value="MPQ50836.1"/>
    <property type="molecule type" value="Genomic_DNA"/>
</dbReference>
<protein>
    <submittedName>
        <fullName evidence="1">Uncharacterized protein</fullName>
    </submittedName>
</protein>
<gene>
    <name evidence="1" type="ORF">GBB84_07930</name>
</gene>